<dbReference type="PANTHER" id="PTHR11562:SF17">
    <property type="entry name" value="RE54080P-RELATED"/>
    <property type="match status" value="1"/>
</dbReference>
<dbReference type="InterPro" id="IPR002524">
    <property type="entry name" value="Cation_efflux"/>
</dbReference>
<keyword evidence="8 10" id="KW-0472">Membrane</keyword>
<dbReference type="Pfam" id="PF16916">
    <property type="entry name" value="ZT_dimer"/>
    <property type="match status" value="1"/>
</dbReference>
<dbReference type="SUPFAM" id="SSF161111">
    <property type="entry name" value="Cation efflux protein transmembrane domain-like"/>
    <property type="match status" value="1"/>
</dbReference>
<dbReference type="InterPro" id="IPR036837">
    <property type="entry name" value="Cation_efflux_CTD_sf"/>
</dbReference>
<reference evidence="13 14" key="1">
    <citation type="submission" date="2020-04" db="EMBL/GenBank/DDBJ databases">
        <title>Enterovirga sp. isolate from soil.</title>
        <authorList>
            <person name="Chea S."/>
            <person name="Kim D.-U."/>
        </authorList>
    </citation>
    <scope>NUCLEOTIDE SEQUENCE [LARGE SCALE GENOMIC DNA]</scope>
    <source>
        <strain evidence="13 14">DB1703</strain>
    </source>
</reference>
<evidence type="ECO:0000313" key="14">
    <source>
        <dbReference type="Proteomes" id="UP000564885"/>
    </source>
</evidence>
<feature type="domain" description="Cation efflux protein cytoplasmic" evidence="12">
    <location>
        <begin position="248"/>
        <end position="320"/>
    </location>
</feature>
<evidence type="ECO:0000256" key="1">
    <source>
        <dbReference type="ARBA" id="ARBA00004141"/>
    </source>
</evidence>
<comment type="subcellular location">
    <subcellularLocation>
        <location evidence="1">Membrane</location>
        <topology evidence="1">Multi-pass membrane protein</topology>
    </subcellularLocation>
</comment>
<dbReference type="GO" id="GO:0005886">
    <property type="term" value="C:plasma membrane"/>
    <property type="evidence" value="ECO:0007669"/>
    <property type="project" value="TreeGrafter"/>
</dbReference>
<evidence type="ECO:0000256" key="8">
    <source>
        <dbReference type="ARBA" id="ARBA00023136"/>
    </source>
</evidence>
<dbReference type="SUPFAM" id="SSF160240">
    <property type="entry name" value="Cation efflux protein cytoplasmic domain-like"/>
    <property type="match status" value="1"/>
</dbReference>
<keyword evidence="5" id="KW-0862">Zinc</keyword>
<evidence type="ECO:0000256" key="9">
    <source>
        <dbReference type="SAM" id="MobiDB-lite"/>
    </source>
</evidence>
<keyword evidence="7" id="KW-0406">Ion transport</keyword>
<keyword evidence="6 10" id="KW-1133">Transmembrane helix</keyword>
<dbReference type="Pfam" id="PF01545">
    <property type="entry name" value="Cation_efflux"/>
    <property type="match status" value="1"/>
</dbReference>
<accession>A0A849I4V0</accession>
<dbReference type="InterPro" id="IPR050681">
    <property type="entry name" value="CDF/SLC30A"/>
</dbReference>
<dbReference type="InterPro" id="IPR027470">
    <property type="entry name" value="Cation_efflux_CTD"/>
</dbReference>
<evidence type="ECO:0000259" key="11">
    <source>
        <dbReference type="Pfam" id="PF01545"/>
    </source>
</evidence>
<evidence type="ECO:0000256" key="7">
    <source>
        <dbReference type="ARBA" id="ARBA00023065"/>
    </source>
</evidence>
<evidence type="ECO:0000256" key="4">
    <source>
        <dbReference type="ARBA" id="ARBA00022692"/>
    </source>
</evidence>
<organism evidence="13 14">
    <name type="scientific">Enterovirga aerilata</name>
    <dbReference type="NCBI Taxonomy" id="2730920"/>
    <lineage>
        <taxon>Bacteria</taxon>
        <taxon>Pseudomonadati</taxon>
        <taxon>Pseudomonadota</taxon>
        <taxon>Alphaproteobacteria</taxon>
        <taxon>Hyphomicrobiales</taxon>
        <taxon>Methylobacteriaceae</taxon>
        <taxon>Enterovirga</taxon>
    </lineage>
</organism>
<dbReference type="InterPro" id="IPR027469">
    <property type="entry name" value="Cation_efflux_TMD_sf"/>
</dbReference>
<dbReference type="NCBIfam" id="TIGR01297">
    <property type="entry name" value="CDF"/>
    <property type="match status" value="1"/>
</dbReference>
<dbReference type="InterPro" id="IPR058533">
    <property type="entry name" value="Cation_efflux_TM"/>
</dbReference>
<evidence type="ECO:0000256" key="2">
    <source>
        <dbReference type="ARBA" id="ARBA00008873"/>
    </source>
</evidence>
<feature type="compositionally biased region" description="Basic and acidic residues" evidence="9">
    <location>
        <begin position="1"/>
        <end position="29"/>
    </location>
</feature>
<comment type="caution">
    <text evidence="13">The sequence shown here is derived from an EMBL/GenBank/DDBJ whole genome shotgun (WGS) entry which is preliminary data.</text>
</comment>
<protein>
    <submittedName>
        <fullName evidence="13">Cation transporter</fullName>
    </submittedName>
</protein>
<dbReference type="Proteomes" id="UP000564885">
    <property type="component" value="Unassembled WGS sequence"/>
</dbReference>
<dbReference type="PANTHER" id="PTHR11562">
    <property type="entry name" value="CATION EFFLUX PROTEIN/ ZINC TRANSPORTER"/>
    <property type="match status" value="1"/>
</dbReference>
<proteinExistence type="inferred from homology"/>
<evidence type="ECO:0000256" key="10">
    <source>
        <dbReference type="SAM" id="Phobius"/>
    </source>
</evidence>
<feature type="transmembrane region" description="Helical" evidence="10">
    <location>
        <begin position="185"/>
        <end position="207"/>
    </location>
</feature>
<name>A0A849I4V0_9HYPH</name>
<keyword evidence="3" id="KW-0813">Transport</keyword>
<keyword evidence="14" id="KW-1185">Reference proteome</keyword>
<dbReference type="EMBL" id="JABEPP010000006">
    <property type="protein sequence ID" value="NNM74866.1"/>
    <property type="molecule type" value="Genomic_DNA"/>
</dbReference>
<comment type="similarity">
    <text evidence="2">Belongs to the cation diffusion facilitator (CDF) transporter (TC 2.A.4) family. SLC30A subfamily.</text>
</comment>
<evidence type="ECO:0000313" key="13">
    <source>
        <dbReference type="EMBL" id="NNM74866.1"/>
    </source>
</evidence>
<gene>
    <name evidence="13" type="ORF">HJG44_21120</name>
</gene>
<feature type="transmembrane region" description="Helical" evidence="10">
    <location>
        <begin position="50"/>
        <end position="68"/>
    </location>
</feature>
<keyword evidence="5" id="KW-0864">Zinc transport</keyword>
<feature type="region of interest" description="Disordered" evidence="9">
    <location>
        <begin position="1"/>
        <end position="38"/>
    </location>
</feature>
<dbReference type="Gene3D" id="1.20.1510.10">
    <property type="entry name" value="Cation efflux protein transmembrane domain"/>
    <property type="match status" value="1"/>
</dbReference>
<feature type="transmembrane region" description="Helical" evidence="10">
    <location>
        <begin position="118"/>
        <end position="137"/>
    </location>
</feature>
<feature type="transmembrane region" description="Helical" evidence="10">
    <location>
        <begin position="213"/>
        <end position="234"/>
    </location>
</feature>
<feature type="transmembrane region" description="Helical" evidence="10">
    <location>
        <begin position="149"/>
        <end position="173"/>
    </location>
</feature>
<sequence length="334" mass="34900">MADRASPRDHAPHDHRHDHAPGHEHGHPAHDHHHHGGLGHVHAPASFGRAFAIGISLNVGIVILQAVYGYLSNSVALIADAGHNLSDVLGLVVAWAATVLAARPPSSRFTYGLRGSSILGAMFNAVFLLVAVGALSWEAVGRLVEPEPVAGITVIVVAAIGMVLNGFTAWLFAGGGKSDLNIRGAYLHMAADAAVSAGVVVAGFVILTTGWLWLDPAVSLVINAIIVWGTWSLLRESLVMSLAAVPAGIDPEEVRAFLAAQPGVAELHDLHIWPISTTETALTAHLAMPGGHPGDGFLMRLAAELNARFRIGHVTLQVETDPATVCALAPAHVV</sequence>
<feature type="transmembrane region" description="Helical" evidence="10">
    <location>
        <begin position="88"/>
        <end position="106"/>
    </location>
</feature>
<feature type="domain" description="Cation efflux protein transmembrane" evidence="11">
    <location>
        <begin position="53"/>
        <end position="239"/>
    </location>
</feature>
<dbReference type="RefSeq" id="WP_171220304.1">
    <property type="nucleotide sequence ID" value="NZ_JABEPP010000006.1"/>
</dbReference>
<keyword evidence="4 10" id="KW-0812">Transmembrane</keyword>
<evidence type="ECO:0000256" key="3">
    <source>
        <dbReference type="ARBA" id="ARBA00022448"/>
    </source>
</evidence>
<evidence type="ECO:0000259" key="12">
    <source>
        <dbReference type="Pfam" id="PF16916"/>
    </source>
</evidence>
<evidence type="ECO:0000256" key="5">
    <source>
        <dbReference type="ARBA" id="ARBA00022906"/>
    </source>
</evidence>
<dbReference type="AlphaFoldDB" id="A0A849I4V0"/>
<evidence type="ECO:0000256" key="6">
    <source>
        <dbReference type="ARBA" id="ARBA00022989"/>
    </source>
</evidence>
<dbReference type="GO" id="GO:0005385">
    <property type="term" value="F:zinc ion transmembrane transporter activity"/>
    <property type="evidence" value="ECO:0007669"/>
    <property type="project" value="TreeGrafter"/>
</dbReference>